<dbReference type="NCBIfam" id="TIGR01449">
    <property type="entry name" value="PGP_bact"/>
    <property type="match status" value="1"/>
</dbReference>
<organism evidence="11 12">
    <name type="scientific">Plesiomonas shigelloides</name>
    <name type="common">Aeromonas shigelloides</name>
    <dbReference type="NCBI Taxonomy" id="703"/>
    <lineage>
        <taxon>Bacteria</taxon>
        <taxon>Pseudomonadati</taxon>
        <taxon>Pseudomonadota</taxon>
        <taxon>Gammaproteobacteria</taxon>
        <taxon>Enterobacterales</taxon>
        <taxon>Enterobacteriaceae</taxon>
        <taxon>Plesiomonas</taxon>
    </lineage>
</organism>
<dbReference type="AlphaFoldDB" id="A0A8I2B3Y9"/>
<keyword evidence="8" id="KW-0460">Magnesium</keyword>
<dbReference type="SFLD" id="SFLDG01135">
    <property type="entry name" value="C1.5.6:_HAD__Beta-PGM__Phospha"/>
    <property type="match status" value="1"/>
</dbReference>
<evidence type="ECO:0000256" key="2">
    <source>
        <dbReference type="ARBA" id="ARBA00001946"/>
    </source>
</evidence>
<dbReference type="PANTHER" id="PTHR43434:SF23">
    <property type="entry name" value="PHOSPHOGLYCOLATE PHOSPHATASE"/>
    <property type="match status" value="1"/>
</dbReference>
<dbReference type="InterPro" id="IPR023214">
    <property type="entry name" value="HAD_sf"/>
</dbReference>
<dbReference type="InterPro" id="IPR050155">
    <property type="entry name" value="HAD-like_hydrolase_sf"/>
</dbReference>
<evidence type="ECO:0000256" key="5">
    <source>
        <dbReference type="ARBA" id="ARBA00013078"/>
    </source>
</evidence>
<dbReference type="PANTHER" id="PTHR43434">
    <property type="entry name" value="PHOSPHOGLYCOLATE PHOSPHATASE"/>
    <property type="match status" value="1"/>
</dbReference>
<sequence length="220" mass="23643">MHWDAVLFDLDGTLLDTAADMAAAANHVLQHYGYSPLNAAQIQANTSQGVHGLLHAGFAGALPDDMTVLRARFLAYYHANVCRDTRLYPGVTALLQQIAQSGCPWGIVTNKPTALTQALLPYFPVLAQPAVLVCADTLAQRKPHPAPMHHACAQLGLSESRTLYLGDARTDIQAAQAAGMPSAVAGWGYISPDIDTRDWGADGVFASVTEFMHWLATHRV</sequence>
<proteinExistence type="inferred from homology"/>
<dbReference type="InterPro" id="IPR036412">
    <property type="entry name" value="HAD-like_sf"/>
</dbReference>
<dbReference type="GO" id="GO:0008967">
    <property type="term" value="F:phosphoglycolate phosphatase activity"/>
    <property type="evidence" value="ECO:0007669"/>
    <property type="project" value="UniProtKB-EC"/>
</dbReference>
<gene>
    <name evidence="11" type="primary">gph</name>
    <name evidence="11" type="ORF">J2R62_01705</name>
</gene>
<dbReference type="InterPro" id="IPR023198">
    <property type="entry name" value="PGP-like_dom2"/>
</dbReference>
<dbReference type="GO" id="GO:0005829">
    <property type="term" value="C:cytosol"/>
    <property type="evidence" value="ECO:0007669"/>
    <property type="project" value="TreeGrafter"/>
</dbReference>
<dbReference type="Gene3D" id="1.10.150.240">
    <property type="entry name" value="Putative phosphatase, domain 2"/>
    <property type="match status" value="1"/>
</dbReference>
<keyword evidence="7 11" id="KW-0378">Hydrolase</keyword>
<dbReference type="EC" id="3.1.3.18" evidence="5"/>
<dbReference type="SFLD" id="SFLDS00003">
    <property type="entry name" value="Haloacid_Dehalogenase"/>
    <property type="match status" value="1"/>
</dbReference>
<protein>
    <recommendedName>
        <fullName evidence="5">phosphoglycolate phosphatase</fullName>
        <ecNumber evidence="5">3.1.3.18</ecNumber>
    </recommendedName>
</protein>
<dbReference type="InterPro" id="IPR041492">
    <property type="entry name" value="HAD_2"/>
</dbReference>
<dbReference type="InterPro" id="IPR006439">
    <property type="entry name" value="HAD-SF_hydro_IA"/>
</dbReference>
<dbReference type="InterPro" id="IPR037512">
    <property type="entry name" value="PGPase_prok"/>
</dbReference>
<keyword evidence="6" id="KW-0479">Metal-binding</keyword>
<dbReference type="Gene3D" id="3.40.50.1000">
    <property type="entry name" value="HAD superfamily/HAD-like"/>
    <property type="match status" value="1"/>
</dbReference>
<evidence type="ECO:0000313" key="12">
    <source>
        <dbReference type="Proteomes" id="UP000664658"/>
    </source>
</evidence>
<comment type="catalytic activity">
    <reaction evidence="1">
        <text>2-phosphoglycolate + H2O = glycolate + phosphate</text>
        <dbReference type="Rhea" id="RHEA:14369"/>
        <dbReference type="ChEBI" id="CHEBI:15377"/>
        <dbReference type="ChEBI" id="CHEBI:29805"/>
        <dbReference type="ChEBI" id="CHEBI:43474"/>
        <dbReference type="ChEBI" id="CHEBI:58033"/>
        <dbReference type="EC" id="3.1.3.18"/>
    </reaction>
</comment>
<evidence type="ECO:0000313" key="11">
    <source>
        <dbReference type="EMBL" id="MBO1106948.1"/>
    </source>
</evidence>
<dbReference type="NCBIfam" id="TIGR01509">
    <property type="entry name" value="HAD-SF-IA-v3"/>
    <property type="match status" value="1"/>
</dbReference>
<evidence type="ECO:0000256" key="8">
    <source>
        <dbReference type="ARBA" id="ARBA00022842"/>
    </source>
</evidence>
<dbReference type="GO" id="GO:0006281">
    <property type="term" value="P:DNA repair"/>
    <property type="evidence" value="ECO:0007669"/>
    <property type="project" value="TreeGrafter"/>
</dbReference>
<dbReference type="SUPFAM" id="SSF56784">
    <property type="entry name" value="HAD-like"/>
    <property type="match status" value="1"/>
</dbReference>
<dbReference type="EMBL" id="JAFNAA010000002">
    <property type="protein sequence ID" value="MBO1106948.1"/>
    <property type="molecule type" value="Genomic_DNA"/>
</dbReference>
<name>A0A8I2B3Y9_PLESH</name>
<dbReference type="FunFam" id="3.40.50.1000:FF:000022">
    <property type="entry name" value="Phosphoglycolate phosphatase"/>
    <property type="match status" value="1"/>
</dbReference>
<dbReference type="GO" id="GO:0005975">
    <property type="term" value="P:carbohydrate metabolic process"/>
    <property type="evidence" value="ECO:0007669"/>
    <property type="project" value="InterPro"/>
</dbReference>
<comment type="similarity">
    <text evidence="4">Belongs to the HAD-like hydrolase superfamily. CbbY/CbbZ/Gph/YieH family.</text>
</comment>
<comment type="cofactor">
    <cofactor evidence="2">
        <name>Mg(2+)</name>
        <dbReference type="ChEBI" id="CHEBI:18420"/>
    </cofactor>
</comment>
<dbReference type="Pfam" id="PF13419">
    <property type="entry name" value="HAD_2"/>
    <property type="match status" value="1"/>
</dbReference>
<dbReference type="SFLD" id="SFLDG01129">
    <property type="entry name" value="C1.5:_HAD__Beta-PGM__Phosphata"/>
    <property type="match status" value="1"/>
</dbReference>
<evidence type="ECO:0000256" key="10">
    <source>
        <dbReference type="ARBA" id="ARBA00023277"/>
    </source>
</evidence>
<evidence type="ECO:0000256" key="1">
    <source>
        <dbReference type="ARBA" id="ARBA00000830"/>
    </source>
</evidence>
<evidence type="ECO:0000256" key="4">
    <source>
        <dbReference type="ARBA" id="ARBA00006171"/>
    </source>
</evidence>
<evidence type="ECO:0000256" key="7">
    <source>
        <dbReference type="ARBA" id="ARBA00022801"/>
    </source>
</evidence>
<dbReference type="Proteomes" id="UP000664658">
    <property type="component" value="Unassembled WGS sequence"/>
</dbReference>
<dbReference type="GO" id="GO:0046872">
    <property type="term" value="F:metal ion binding"/>
    <property type="evidence" value="ECO:0007669"/>
    <property type="project" value="UniProtKB-KW"/>
</dbReference>
<comment type="pathway">
    <text evidence="3">Organic acid metabolism; glycolate biosynthesis; glycolate from 2-phosphoglycolate: step 1/1.</text>
</comment>
<evidence type="ECO:0000256" key="6">
    <source>
        <dbReference type="ARBA" id="ARBA00022723"/>
    </source>
</evidence>
<evidence type="ECO:0000256" key="3">
    <source>
        <dbReference type="ARBA" id="ARBA00004818"/>
    </source>
</evidence>
<accession>A0A8I2B3Y9</accession>
<dbReference type="RefSeq" id="WP_152113410.1">
    <property type="nucleotide sequence ID" value="NZ_CP101030.1"/>
</dbReference>
<dbReference type="NCBIfam" id="TIGR01549">
    <property type="entry name" value="HAD-SF-IA-v1"/>
    <property type="match status" value="1"/>
</dbReference>
<comment type="caution">
    <text evidence="11">The sequence shown here is derived from an EMBL/GenBank/DDBJ whole genome shotgun (WGS) entry which is preliminary data.</text>
</comment>
<reference evidence="11" key="1">
    <citation type="submission" date="2021-03" db="EMBL/GenBank/DDBJ databases">
        <title>Plesiomonas shigelloides zfcc0051, isolated from zebrafish feces.</title>
        <authorList>
            <person name="Vanderhoek Z."/>
            <person name="Gaulke C."/>
        </authorList>
    </citation>
    <scope>NUCLEOTIDE SEQUENCE</scope>
    <source>
        <strain evidence="11">Zfcc0051</strain>
    </source>
</reference>
<keyword evidence="9" id="KW-0868">Chloride</keyword>
<keyword evidence="10" id="KW-0119">Carbohydrate metabolism</keyword>
<evidence type="ECO:0000256" key="9">
    <source>
        <dbReference type="ARBA" id="ARBA00023214"/>
    </source>
</evidence>